<dbReference type="EMBL" id="LWBS01000448">
    <property type="protein sequence ID" value="OAP88872.1"/>
    <property type="molecule type" value="Genomic_DNA"/>
</dbReference>
<evidence type="ECO:0000313" key="7">
    <source>
        <dbReference type="EMBL" id="OAP88872.1"/>
    </source>
</evidence>
<dbReference type="InterPro" id="IPR036286">
    <property type="entry name" value="LexA/Signal_pep-like_sf"/>
</dbReference>
<dbReference type="GO" id="GO:0004252">
    <property type="term" value="F:serine-type endopeptidase activity"/>
    <property type="evidence" value="ECO:0007669"/>
    <property type="project" value="InterPro"/>
</dbReference>
<evidence type="ECO:0000256" key="3">
    <source>
        <dbReference type="ARBA" id="ARBA00022729"/>
    </source>
</evidence>
<comment type="subcellular location">
    <subcellularLocation>
        <location evidence="1">Periplasm</location>
    </subcellularLocation>
</comment>
<dbReference type="NCBIfam" id="TIGR02771">
    <property type="entry name" value="TraF_Ti"/>
    <property type="match status" value="1"/>
</dbReference>
<dbReference type="Pfam" id="PF10502">
    <property type="entry name" value="Peptidase_S26"/>
    <property type="match status" value="1"/>
</dbReference>
<reference evidence="7" key="1">
    <citation type="submission" date="2016-04" db="EMBL/GenBank/DDBJ databases">
        <title>Fast-growing isolate from the root nodules of Vavilovia formosa.</title>
        <authorList>
            <person name="Kimeklis A."/>
            <person name="Safronova V."/>
            <person name="Belimov A."/>
            <person name="Andronov E."/>
        </authorList>
    </citation>
    <scope>NUCLEOTIDE SEQUENCE [LARGE SCALE GENOMIC DNA]</scope>
    <source>
        <strain evidence="7">Vaf-46</strain>
    </source>
</reference>
<protein>
    <submittedName>
        <fullName evidence="7">Conjugal transfer protein TraF</fullName>
    </submittedName>
</protein>
<keyword evidence="4" id="KW-0574">Periplasm</keyword>
<evidence type="ECO:0000256" key="1">
    <source>
        <dbReference type="ARBA" id="ARBA00004418"/>
    </source>
</evidence>
<sequence length="188" mass="19698">MMSHISSTPAAARQRRPALVLLAVSCGVALAVIFGGSIGGLRINTTPSEPLGLWRVAALDRPVQVGDLVFVCPPKTDAVSEGFQRGYLRSGLCPGGFGPLIKTVAAVGGQRIEIASHVTVDGRPIANSSLVSQDGQGRPLRPYVGGKIPAGFVFLHSPFPGSWDSRYFGPVPVSRVLGLARQVLTYAP</sequence>
<dbReference type="InterPro" id="IPR019533">
    <property type="entry name" value="Peptidase_S26"/>
</dbReference>
<name>A0A179BAX6_RHILE</name>
<evidence type="ECO:0000256" key="2">
    <source>
        <dbReference type="ARBA" id="ARBA00005849"/>
    </source>
</evidence>
<gene>
    <name evidence="7" type="ORF">A4U53_34220</name>
</gene>
<dbReference type="AlphaFoldDB" id="A0A179BAX6"/>
<dbReference type="SUPFAM" id="SSF51306">
    <property type="entry name" value="LexA/Signal peptidase"/>
    <property type="match status" value="1"/>
</dbReference>
<evidence type="ECO:0000256" key="5">
    <source>
        <dbReference type="ARBA" id="ARBA00022971"/>
    </source>
</evidence>
<dbReference type="GO" id="GO:0006465">
    <property type="term" value="P:signal peptide processing"/>
    <property type="evidence" value="ECO:0007669"/>
    <property type="project" value="InterPro"/>
</dbReference>
<feature type="domain" description="Peptidase S26" evidence="6">
    <location>
        <begin position="22"/>
        <end position="182"/>
    </location>
</feature>
<evidence type="ECO:0000256" key="4">
    <source>
        <dbReference type="ARBA" id="ARBA00022764"/>
    </source>
</evidence>
<proteinExistence type="inferred from homology"/>
<organism evidence="7">
    <name type="scientific">Rhizobium leguminosarum</name>
    <dbReference type="NCBI Taxonomy" id="384"/>
    <lineage>
        <taxon>Bacteria</taxon>
        <taxon>Pseudomonadati</taxon>
        <taxon>Pseudomonadota</taxon>
        <taxon>Alphaproteobacteria</taxon>
        <taxon>Hyphomicrobiales</taxon>
        <taxon>Rhizobiaceae</taxon>
        <taxon>Rhizobium/Agrobacterium group</taxon>
        <taxon>Rhizobium</taxon>
    </lineage>
</organism>
<dbReference type="GO" id="GO:0042597">
    <property type="term" value="C:periplasmic space"/>
    <property type="evidence" value="ECO:0007669"/>
    <property type="project" value="UniProtKB-SubCell"/>
</dbReference>
<keyword evidence="3" id="KW-0732">Signal</keyword>
<dbReference type="InterPro" id="IPR014139">
    <property type="entry name" value="Peptidase_S26C_TraF"/>
</dbReference>
<accession>A0A179BAX6</accession>
<comment type="similarity">
    <text evidence="2">Belongs to the peptidase S26C family.</text>
</comment>
<dbReference type="NCBIfam" id="NF010412">
    <property type="entry name" value="PRK13838.1"/>
    <property type="match status" value="1"/>
</dbReference>
<comment type="caution">
    <text evidence="7">The sequence shown here is derived from an EMBL/GenBank/DDBJ whole genome shotgun (WGS) entry which is preliminary data.</text>
</comment>
<dbReference type="Gene3D" id="2.10.109.10">
    <property type="entry name" value="Umud Fragment, subunit A"/>
    <property type="match status" value="1"/>
</dbReference>
<evidence type="ECO:0000259" key="6">
    <source>
        <dbReference type="Pfam" id="PF10502"/>
    </source>
</evidence>
<keyword evidence="5" id="KW-0184">Conjugation</keyword>